<dbReference type="Proteomes" id="UP000320176">
    <property type="component" value="Unassembled WGS sequence"/>
</dbReference>
<protein>
    <submittedName>
        <fullName evidence="3">Uncharacterized protein</fullName>
    </submittedName>
</protein>
<dbReference type="AlphaFoldDB" id="A0A5C6A314"/>
<keyword evidence="2" id="KW-0812">Transmembrane</keyword>
<organism evidence="3 4">
    <name type="scientific">Stieleria varia</name>
    <dbReference type="NCBI Taxonomy" id="2528005"/>
    <lineage>
        <taxon>Bacteria</taxon>
        <taxon>Pseudomonadati</taxon>
        <taxon>Planctomycetota</taxon>
        <taxon>Planctomycetia</taxon>
        <taxon>Pirellulales</taxon>
        <taxon>Pirellulaceae</taxon>
        <taxon>Stieleria</taxon>
    </lineage>
</organism>
<evidence type="ECO:0000256" key="1">
    <source>
        <dbReference type="SAM" id="MobiDB-lite"/>
    </source>
</evidence>
<evidence type="ECO:0000313" key="3">
    <source>
        <dbReference type="EMBL" id="TWT92793.1"/>
    </source>
</evidence>
<reference evidence="3 4" key="1">
    <citation type="submission" date="2019-02" db="EMBL/GenBank/DDBJ databases">
        <title>Deep-cultivation of Planctomycetes and their phenomic and genomic characterization uncovers novel biology.</title>
        <authorList>
            <person name="Wiegand S."/>
            <person name="Jogler M."/>
            <person name="Boedeker C."/>
            <person name="Pinto D."/>
            <person name="Vollmers J."/>
            <person name="Rivas-Marin E."/>
            <person name="Kohn T."/>
            <person name="Peeters S.H."/>
            <person name="Heuer A."/>
            <person name="Rast P."/>
            <person name="Oberbeckmann S."/>
            <person name="Bunk B."/>
            <person name="Jeske O."/>
            <person name="Meyerdierks A."/>
            <person name="Storesund J.E."/>
            <person name="Kallscheuer N."/>
            <person name="Luecker S."/>
            <person name="Lage O.M."/>
            <person name="Pohl T."/>
            <person name="Merkel B.J."/>
            <person name="Hornburger P."/>
            <person name="Mueller R.-W."/>
            <person name="Bruemmer F."/>
            <person name="Labrenz M."/>
            <person name="Spormann A.M."/>
            <person name="Op Den Camp H."/>
            <person name="Overmann J."/>
            <person name="Amann R."/>
            <person name="Jetten M.S.M."/>
            <person name="Mascher T."/>
            <person name="Medema M.H."/>
            <person name="Devos D.P."/>
            <person name="Kaster A.-K."/>
            <person name="Ovreas L."/>
            <person name="Rohde M."/>
            <person name="Galperin M.Y."/>
            <person name="Jogler C."/>
        </authorList>
    </citation>
    <scope>NUCLEOTIDE SEQUENCE [LARGE SCALE GENOMIC DNA]</scope>
    <source>
        <strain evidence="3 4">Pla52n</strain>
    </source>
</reference>
<dbReference type="RefSeq" id="WP_146523081.1">
    <property type="nucleotide sequence ID" value="NZ_CP151726.1"/>
</dbReference>
<keyword evidence="2" id="KW-0472">Membrane</keyword>
<feature type="transmembrane region" description="Helical" evidence="2">
    <location>
        <begin position="73"/>
        <end position="95"/>
    </location>
</feature>
<keyword evidence="2" id="KW-1133">Transmembrane helix</keyword>
<evidence type="ECO:0000256" key="2">
    <source>
        <dbReference type="SAM" id="Phobius"/>
    </source>
</evidence>
<name>A0A5C6A314_9BACT</name>
<comment type="caution">
    <text evidence="3">The sequence shown here is derived from an EMBL/GenBank/DDBJ whole genome shotgun (WGS) entry which is preliminary data.</text>
</comment>
<accession>A0A5C6A314</accession>
<evidence type="ECO:0000313" key="4">
    <source>
        <dbReference type="Proteomes" id="UP000320176"/>
    </source>
</evidence>
<dbReference type="EMBL" id="SJPN01000010">
    <property type="protein sequence ID" value="TWT92793.1"/>
    <property type="molecule type" value="Genomic_DNA"/>
</dbReference>
<sequence length="292" mass="32743">MTTPSDDQQLDRMLQDLHDGLQCNTQQRDRMRQRFLESLSEDVLPENVLPDDSLPTESSSTDMIPQVDRGGRWLPLMVVLSLAAAILAAVFLIPWQNDSDTSTAMHSTDPSTSSTIDTPSVDSLAFTSGDLQRSAILTCEVQRLFETQVQLIHRHDERIDFDFADDSTMRSTSAAPTTASTRLIIRFVLQHRNDDLAWQTVQTHEVIGSNDQQFSFSHADGLSLRYWSHLLPDDTLWTEVAVSPTSQSTAETASLHCRPNQPKLAWTRTINGQAWRLLIVHELLGTCDGEVI</sequence>
<keyword evidence="4" id="KW-1185">Reference proteome</keyword>
<feature type="region of interest" description="Disordered" evidence="1">
    <location>
        <begin position="46"/>
        <end position="66"/>
    </location>
</feature>
<gene>
    <name evidence="3" type="ORF">Pla52n_61580</name>
</gene>
<proteinExistence type="predicted"/>